<evidence type="ECO:0000256" key="1">
    <source>
        <dbReference type="SAM" id="MobiDB-lite"/>
    </source>
</evidence>
<reference evidence="2" key="2">
    <citation type="submission" date="2025-09" db="UniProtKB">
        <authorList>
            <consortium name="Ensembl"/>
        </authorList>
    </citation>
    <scope>IDENTIFICATION</scope>
</reference>
<proteinExistence type="predicted"/>
<feature type="region of interest" description="Disordered" evidence="1">
    <location>
        <begin position="1"/>
        <end position="45"/>
    </location>
</feature>
<protein>
    <recommendedName>
        <fullName evidence="4">L1 transposable element RRM domain-containing protein</fullName>
    </recommendedName>
</protein>
<dbReference type="Ensembl" id="ENSACIT00000000384.1">
    <property type="protein sequence ID" value="ENSACIP00000000364.1"/>
    <property type="gene ID" value="ENSACIG00000000353.1"/>
</dbReference>
<dbReference type="Gene3D" id="3.30.250.20">
    <property type="entry name" value="L1 transposable element, C-terminal domain"/>
    <property type="match status" value="1"/>
</dbReference>
<evidence type="ECO:0000313" key="3">
    <source>
        <dbReference type="Proteomes" id="UP000261340"/>
    </source>
</evidence>
<sequence>YRETMANKGGKGRQTTSARPRPDAPSASSTSSGKRDSDVDVPTGPLDIEGIKRDLLLSLRADFVSMMKTEVRAVLESEMAVIQTEVRAMRAGFEDFKTAMKTDLTSLRSTLGDAERSLTACSDDIELLKREVKRLGALTDSLPDPEEIISGSLVFQRAPTAEALDLADSPLIDRSHRSLQPVPKTGQRPRTIIARLHYYSDCVKILRLAREKQRLKVNGMIISIFPDYTARVAKARAAFNAIKQQLRGLDGVRFGISHPARLHITYNGKENFFSSPEEAQSYVSQFITPYAAGGPVTS</sequence>
<reference evidence="2" key="1">
    <citation type="submission" date="2025-08" db="UniProtKB">
        <authorList>
            <consortium name="Ensembl"/>
        </authorList>
    </citation>
    <scope>IDENTIFICATION</scope>
</reference>
<dbReference type="AlphaFoldDB" id="A0A3Q0QNI2"/>
<name>A0A3Q0QNI2_AMPCI</name>
<dbReference type="InterPro" id="IPR004244">
    <property type="entry name" value="Transposase_22"/>
</dbReference>
<evidence type="ECO:0008006" key="4">
    <source>
        <dbReference type="Google" id="ProtNLM"/>
    </source>
</evidence>
<evidence type="ECO:0000313" key="2">
    <source>
        <dbReference type="Ensembl" id="ENSACIP00000000364.1"/>
    </source>
</evidence>
<dbReference type="GeneTree" id="ENSGT00970000194218"/>
<dbReference type="Proteomes" id="UP000261340">
    <property type="component" value="Unplaced"/>
</dbReference>
<dbReference type="PANTHER" id="PTHR11505">
    <property type="entry name" value="L1 TRANSPOSABLE ELEMENT-RELATED"/>
    <property type="match status" value="1"/>
</dbReference>
<organism evidence="2 3">
    <name type="scientific">Amphilophus citrinellus</name>
    <name type="common">Midas cichlid</name>
    <name type="synonym">Cichlasoma citrinellum</name>
    <dbReference type="NCBI Taxonomy" id="61819"/>
    <lineage>
        <taxon>Eukaryota</taxon>
        <taxon>Metazoa</taxon>
        <taxon>Chordata</taxon>
        <taxon>Craniata</taxon>
        <taxon>Vertebrata</taxon>
        <taxon>Euteleostomi</taxon>
        <taxon>Actinopterygii</taxon>
        <taxon>Neopterygii</taxon>
        <taxon>Teleostei</taxon>
        <taxon>Neoteleostei</taxon>
        <taxon>Acanthomorphata</taxon>
        <taxon>Ovalentaria</taxon>
        <taxon>Cichlomorphae</taxon>
        <taxon>Cichliformes</taxon>
        <taxon>Cichlidae</taxon>
        <taxon>New World cichlids</taxon>
        <taxon>Cichlasomatinae</taxon>
        <taxon>Heroini</taxon>
        <taxon>Amphilophus</taxon>
    </lineage>
</organism>
<dbReference type="STRING" id="61819.ENSACIP00000000364"/>
<dbReference type="OMA" id="FRDCANI"/>
<keyword evidence="3" id="KW-1185">Reference proteome</keyword>
<accession>A0A3Q0QNI2</accession>
<dbReference type="InterPro" id="IPR042566">
    <property type="entry name" value="L1_C"/>
</dbReference>